<dbReference type="InterPro" id="IPR059238">
    <property type="entry name" value="UBX1_UBXN9"/>
</dbReference>
<evidence type="ECO:0000313" key="4">
    <source>
        <dbReference type="Proteomes" id="UP000019804"/>
    </source>
</evidence>
<sequence length="517" mass="55566">MSSHVVVIDSTARRATIKTSPGKYLTDVLQEACTKLGAEPSQCGLKHNSKQLDLSLAFRLTGLTSGAKLELVQLSRSPSVVTVAIQLPESEARGLPSGRLLDRFPSSTTLWHILRKFEAGVAGGGSTRNLTARGVPSTDNGGTGAGRLFYEIPVLQTMGREMSTFADLQKSLAQLGFNSGNVLLRLSFRRTEEPLEVAMVKIQDYFKVVEDDMAATTTAATTTAATQEQPVPDRATRDEQPTDIEPSGEPPQPSPAVPEQPSHVAPPPAATSTQPTPNPTAASRPITVFSPPTSSTPQSAQLAYNDNDYVPSVEHAQAHQRRLNETSRPQRLPTDAEIAAKESAEAERLASVKEVDVKVRLPDQSQVMSKFGQSDTGKSLYDFVRSCLAEPFVREKFLLAVFPAAGGLGPGAGKKLQNVVPDSERSLLIKNLNMVGRVLVSFSWDPTVSSAVRGSRTSLLKSELQSQAQQLRVEQPAAVPDEPAGSSRVGATEQRQGEKPARKPGTLPKWLKLPGKK</sequence>
<evidence type="ECO:0000256" key="1">
    <source>
        <dbReference type="SAM" id="MobiDB-lite"/>
    </source>
</evidence>
<feature type="compositionally biased region" description="Pro residues" evidence="1">
    <location>
        <begin position="248"/>
        <end position="269"/>
    </location>
</feature>
<dbReference type="Proteomes" id="UP000019804">
    <property type="component" value="Unassembled WGS sequence"/>
</dbReference>
<dbReference type="PANTHER" id="PTHR46467">
    <property type="entry name" value="TETHER CONTAINING UBX DOMAIN FOR GLUT4"/>
    <property type="match status" value="1"/>
</dbReference>
<gene>
    <name evidence="3" type="ORF">EURHEDRAFT_377815</name>
</gene>
<dbReference type="EMBL" id="KK088424">
    <property type="protein sequence ID" value="EYE94803.1"/>
    <property type="molecule type" value="Genomic_DNA"/>
</dbReference>
<evidence type="ECO:0000313" key="3">
    <source>
        <dbReference type="EMBL" id="EYE94803.1"/>
    </source>
</evidence>
<dbReference type="GO" id="GO:0012506">
    <property type="term" value="C:vesicle membrane"/>
    <property type="evidence" value="ECO:0007669"/>
    <property type="project" value="TreeGrafter"/>
</dbReference>
<dbReference type="STRING" id="1388766.A0A017SCN0"/>
<feature type="region of interest" description="Disordered" evidence="1">
    <location>
        <begin position="470"/>
        <end position="517"/>
    </location>
</feature>
<dbReference type="InterPro" id="IPR021569">
    <property type="entry name" value="TUG-UBL1"/>
</dbReference>
<dbReference type="RefSeq" id="XP_040638491.1">
    <property type="nucleotide sequence ID" value="XM_040779005.1"/>
</dbReference>
<dbReference type="OrthoDB" id="440781at2759"/>
<dbReference type="GO" id="GO:0006886">
    <property type="term" value="P:intracellular protein transport"/>
    <property type="evidence" value="ECO:0007669"/>
    <property type="project" value="TreeGrafter"/>
</dbReference>
<reference evidence="4" key="1">
    <citation type="journal article" date="2014" name="Nat. Commun.">
        <title>Genomic adaptations of the halophilic Dead Sea filamentous fungus Eurotium rubrum.</title>
        <authorList>
            <person name="Kis-Papo T."/>
            <person name="Weig A.R."/>
            <person name="Riley R."/>
            <person name="Persoh D."/>
            <person name="Salamov A."/>
            <person name="Sun H."/>
            <person name="Lipzen A."/>
            <person name="Wasser S.P."/>
            <person name="Rambold G."/>
            <person name="Grigoriev I.V."/>
            <person name="Nevo E."/>
        </authorList>
    </citation>
    <scope>NUCLEOTIDE SEQUENCE [LARGE SCALE GENOMIC DNA]</scope>
    <source>
        <strain evidence="4">CBS 135680</strain>
    </source>
</reference>
<proteinExistence type="predicted"/>
<dbReference type="GO" id="GO:0005737">
    <property type="term" value="C:cytoplasm"/>
    <property type="evidence" value="ECO:0007669"/>
    <property type="project" value="TreeGrafter"/>
</dbReference>
<dbReference type="InterPro" id="IPR001012">
    <property type="entry name" value="UBX_dom"/>
</dbReference>
<dbReference type="CDD" id="cd17075">
    <property type="entry name" value="UBX1_UBXN9"/>
    <property type="match status" value="1"/>
</dbReference>
<dbReference type="PANTHER" id="PTHR46467:SF1">
    <property type="entry name" value="TETHER CONTAINING UBX DOMAIN FOR GLUT4"/>
    <property type="match status" value="1"/>
</dbReference>
<dbReference type="AlphaFoldDB" id="A0A017SCN0"/>
<organism evidence="3 4">
    <name type="scientific">Aspergillus ruber (strain CBS 135680)</name>
    <dbReference type="NCBI Taxonomy" id="1388766"/>
    <lineage>
        <taxon>Eukaryota</taxon>
        <taxon>Fungi</taxon>
        <taxon>Dikarya</taxon>
        <taxon>Ascomycota</taxon>
        <taxon>Pezizomycotina</taxon>
        <taxon>Eurotiomycetes</taxon>
        <taxon>Eurotiomycetidae</taxon>
        <taxon>Eurotiales</taxon>
        <taxon>Aspergillaceae</taxon>
        <taxon>Aspergillus</taxon>
        <taxon>Aspergillus subgen. Aspergillus</taxon>
    </lineage>
</organism>
<feature type="compositionally biased region" description="Low complexity" evidence="1">
    <location>
        <begin position="270"/>
        <end position="282"/>
    </location>
</feature>
<keyword evidence="4" id="KW-1185">Reference proteome</keyword>
<dbReference type="PROSITE" id="PS50033">
    <property type="entry name" value="UBX"/>
    <property type="match status" value="1"/>
</dbReference>
<protein>
    <submittedName>
        <fullName evidence="3">Putative UBX domain protein</fullName>
    </submittedName>
</protein>
<feature type="domain" description="UBX" evidence="2">
    <location>
        <begin position="350"/>
        <end position="399"/>
    </location>
</feature>
<dbReference type="InterPro" id="IPR029071">
    <property type="entry name" value="Ubiquitin-like_domsf"/>
</dbReference>
<feature type="region of interest" description="Disordered" evidence="1">
    <location>
        <begin position="220"/>
        <end position="301"/>
    </location>
</feature>
<dbReference type="GO" id="GO:0005634">
    <property type="term" value="C:nucleus"/>
    <property type="evidence" value="ECO:0007669"/>
    <property type="project" value="TreeGrafter"/>
</dbReference>
<accession>A0A017SCN0</accession>
<evidence type="ECO:0000259" key="2">
    <source>
        <dbReference type="PROSITE" id="PS50033"/>
    </source>
</evidence>
<dbReference type="Pfam" id="PF11470">
    <property type="entry name" value="TUG-UBL1"/>
    <property type="match status" value="1"/>
</dbReference>
<dbReference type="CDD" id="cd16105">
    <property type="entry name" value="Ubl_ASPSCR1_like"/>
    <property type="match status" value="1"/>
</dbReference>
<dbReference type="GeneID" id="63694129"/>
<name>A0A017SCN0_ASPRC</name>
<dbReference type="Gene3D" id="3.10.20.90">
    <property type="entry name" value="Phosphatidylinositol 3-kinase Catalytic Subunit, Chain A, domain 1"/>
    <property type="match status" value="1"/>
</dbReference>
<dbReference type="SUPFAM" id="SSF54236">
    <property type="entry name" value="Ubiquitin-like"/>
    <property type="match status" value="2"/>
</dbReference>
<dbReference type="HOGENOM" id="CLU_534160_0_0_1"/>